<proteinExistence type="predicted"/>
<evidence type="ECO:0000313" key="1">
    <source>
        <dbReference type="EMBL" id="GBP00602.1"/>
    </source>
</evidence>
<accession>A0A4C1SER6</accession>
<reference evidence="1 2" key="1">
    <citation type="journal article" date="2019" name="Commun. Biol.">
        <title>The bagworm genome reveals a unique fibroin gene that provides high tensile strength.</title>
        <authorList>
            <person name="Kono N."/>
            <person name="Nakamura H."/>
            <person name="Ohtoshi R."/>
            <person name="Tomita M."/>
            <person name="Numata K."/>
            <person name="Arakawa K."/>
        </authorList>
    </citation>
    <scope>NUCLEOTIDE SEQUENCE [LARGE SCALE GENOMIC DNA]</scope>
</reference>
<dbReference type="Proteomes" id="UP000299102">
    <property type="component" value="Unassembled WGS sequence"/>
</dbReference>
<sequence length="86" mass="9699">MLEMLRPSKPELSRMMGAVTEHSQLLAYLNRIGVVKGDECRACGEDSESLEHYFCHCPAFSQIQSRYFGIDILLARRTYVASAEGN</sequence>
<comment type="caution">
    <text evidence="1">The sequence shown here is derived from an EMBL/GenBank/DDBJ whole genome shotgun (WGS) entry which is preliminary data.</text>
</comment>
<dbReference type="OrthoDB" id="7489828at2759"/>
<gene>
    <name evidence="1" type="ORF">EVAR_71911_1</name>
</gene>
<dbReference type="EMBL" id="BGZK01006777">
    <property type="protein sequence ID" value="GBP00602.1"/>
    <property type="molecule type" value="Genomic_DNA"/>
</dbReference>
<organism evidence="1 2">
    <name type="scientific">Eumeta variegata</name>
    <name type="common">Bagworm moth</name>
    <name type="synonym">Eumeta japonica</name>
    <dbReference type="NCBI Taxonomy" id="151549"/>
    <lineage>
        <taxon>Eukaryota</taxon>
        <taxon>Metazoa</taxon>
        <taxon>Ecdysozoa</taxon>
        <taxon>Arthropoda</taxon>
        <taxon>Hexapoda</taxon>
        <taxon>Insecta</taxon>
        <taxon>Pterygota</taxon>
        <taxon>Neoptera</taxon>
        <taxon>Endopterygota</taxon>
        <taxon>Lepidoptera</taxon>
        <taxon>Glossata</taxon>
        <taxon>Ditrysia</taxon>
        <taxon>Tineoidea</taxon>
        <taxon>Psychidae</taxon>
        <taxon>Oiketicinae</taxon>
        <taxon>Eumeta</taxon>
    </lineage>
</organism>
<evidence type="ECO:0000313" key="2">
    <source>
        <dbReference type="Proteomes" id="UP000299102"/>
    </source>
</evidence>
<name>A0A4C1SER6_EUMVA</name>
<evidence type="ECO:0008006" key="3">
    <source>
        <dbReference type="Google" id="ProtNLM"/>
    </source>
</evidence>
<keyword evidence="2" id="KW-1185">Reference proteome</keyword>
<dbReference type="AlphaFoldDB" id="A0A4C1SER6"/>
<protein>
    <recommendedName>
        <fullName evidence="3">Reverse transcriptase zinc-binding domain-containing protein</fullName>
    </recommendedName>
</protein>